<organism evidence="1 2">
    <name type="scientific">Trema orientale</name>
    <name type="common">Charcoal tree</name>
    <name type="synonym">Celtis orientalis</name>
    <dbReference type="NCBI Taxonomy" id="63057"/>
    <lineage>
        <taxon>Eukaryota</taxon>
        <taxon>Viridiplantae</taxon>
        <taxon>Streptophyta</taxon>
        <taxon>Embryophyta</taxon>
        <taxon>Tracheophyta</taxon>
        <taxon>Spermatophyta</taxon>
        <taxon>Magnoliopsida</taxon>
        <taxon>eudicotyledons</taxon>
        <taxon>Gunneridae</taxon>
        <taxon>Pentapetalae</taxon>
        <taxon>rosids</taxon>
        <taxon>fabids</taxon>
        <taxon>Rosales</taxon>
        <taxon>Cannabaceae</taxon>
        <taxon>Trema</taxon>
    </lineage>
</organism>
<comment type="caution">
    <text evidence="1">The sequence shown here is derived from an EMBL/GenBank/DDBJ whole genome shotgun (WGS) entry which is preliminary data.</text>
</comment>
<evidence type="ECO:0000313" key="1">
    <source>
        <dbReference type="EMBL" id="PON89786.1"/>
    </source>
</evidence>
<name>A0A2P5EW67_TREOI</name>
<evidence type="ECO:0000313" key="2">
    <source>
        <dbReference type="Proteomes" id="UP000237000"/>
    </source>
</evidence>
<reference evidence="2" key="1">
    <citation type="submission" date="2016-06" db="EMBL/GenBank/DDBJ databases">
        <title>Parallel loss of symbiosis genes in relatives of nitrogen-fixing non-legume Parasponia.</title>
        <authorList>
            <person name="Van Velzen R."/>
            <person name="Holmer R."/>
            <person name="Bu F."/>
            <person name="Rutten L."/>
            <person name="Van Zeijl A."/>
            <person name="Liu W."/>
            <person name="Santuari L."/>
            <person name="Cao Q."/>
            <person name="Sharma T."/>
            <person name="Shen D."/>
            <person name="Roswanjaya Y."/>
            <person name="Wardhani T."/>
            <person name="Kalhor M.S."/>
            <person name="Jansen J."/>
            <person name="Van den Hoogen J."/>
            <person name="Gungor B."/>
            <person name="Hartog M."/>
            <person name="Hontelez J."/>
            <person name="Verver J."/>
            <person name="Yang W.-C."/>
            <person name="Schijlen E."/>
            <person name="Repin R."/>
            <person name="Schilthuizen M."/>
            <person name="Schranz E."/>
            <person name="Heidstra R."/>
            <person name="Miyata K."/>
            <person name="Fedorova E."/>
            <person name="Kohlen W."/>
            <person name="Bisseling T."/>
            <person name="Smit S."/>
            <person name="Geurts R."/>
        </authorList>
    </citation>
    <scope>NUCLEOTIDE SEQUENCE [LARGE SCALE GENOMIC DNA]</scope>
    <source>
        <strain evidence="2">cv. RG33-2</strain>
    </source>
</reference>
<dbReference type="InParanoid" id="A0A2P5EW67"/>
<proteinExistence type="predicted"/>
<gene>
    <name evidence="1" type="ORF">TorRG33x02_144660</name>
</gene>
<protein>
    <submittedName>
        <fullName evidence="1">Uncharacterized protein</fullName>
    </submittedName>
</protein>
<dbReference type="EMBL" id="JXTC01000090">
    <property type="protein sequence ID" value="PON89786.1"/>
    <property type="molecule type" value="Genomic_DNA"/>
</dbReference>
<dbReference type="AlphaFoldDB" id="A0A2P5EW67"/>
<sequence length="148" mass="15862">MKEQRVGATALESEAAALRGVASGHLDTALESEAAALIGVASGHLDSRAMAPTRCLFLLASAFRGNEVGRTPVTELGVRGYHHRRFNITVYADSDKVSSSNDIRDHLASDLGSENLSFFAYANFNSIQMNCSFVVNVETEGISSLSCY</sequence>
<keyword evidence="2" id="KW-1185">Reference proteome</keyword>
<dbReference type="Proteomes" id="UP000237000">
    <property type="component" value="Unassembled WGS sequence"/>
</dbReference>
<accession>A0A2P5EW67</accession>